<dbReference type="GO" id="GO:0005886">
    <property type="term" value="C:plasma membrane"/>
    <property type="evidence" value="ECO:0007669"/>
    <property type="project" value="UniProtKB-SubCell"/>
</dbReference>
<sequence length="355" mass="37053">MSAAAETQTVPPALATRYRQVVRSRVIALALMAAVLLASLAVDVASGPSSFPLSQLATGLWRPDTLDAAQRVILWDVRLPYAVMAVLVGASLGLAGAEMQTALDNPLASPFTLGIAAAASVGASLVIVSGFDAYGLGEPIAVPAGAFLCAAGATLLIQTLTRVWGAGVDTVVLFGIALMFTFEALLWLLQFIASPDSLQQIVFWVMGSLSRATWDKIAVVATTLLVCMVWAQRQAWTMTALRGGEDQARSLGIAVERLRLVTLLRVSLLSAAALAFVGTIGFVGLVGPHIARLLLGEDHRFLLPGSALAGAVMLSVASVLSKTLVPGVVLPVGIITALVGVPVFMGLILKHRSRR</sequence>
<dbReference type="InterPro" id="IPR000522">
    <property type="entry name" value="ABC_transptr_permease_BtuC"/>
</dbReference>
<dbReference type="FunFam" id="1.10.3470.10:FF:000001">
    <property type="entry name" value="Vitamin B12 ABC transporter permease BtuC"/>
    <property type="match status" value="1"/>
</dbReference>
<evidence type="ECO:0000256" key="1">
    <source>
        <dbReference type="ARBA" id="ARBA00004651"/>
    </source>
</evidence>
<feature type="transmembrane region" description="Helical" evidence="8">
    <location>
        <begin position="328"/>
        <end position="349"/>
    </location>
</feature>
<evidence type="ECO:0000313" key="9">
    <source>
        <dbReference type="EMBL" id="AKJ29742.1"/>
    </source>
</evidence>
<dbReference type="Proteomes" id="UP000035352">
    <property type="component" value="Chromosome"/>
</dbReference>
<dbReference type="CDD" id="cd06550">
    <property type="entry name" value="TM_ABC_iron-siderophores_like"/>
    <property type="match status" value="1"/>
</dbReference>
<evidence type="ECO:0000313" key="10">
    <source>
        <dbReference type="Proteomes" id="UP000035352"/>
    </source>
</evidence>
<feature type="transmembrane region" description="Helical" evidence="8">
    <location>
        <begin position="111"/>
        <end position="134"/>
    </location>
</feature>
<organism evidence="9 10">
    <name type="scientific">Caldimonas brevitalea</name>
    <dbReference type="NCBI Taxonomy" id="413882"/>
    <lineage>
        <taxon>Bacteria</taxon>
        <taxon>Pseudomonadati</taxon>
        <taxon>Pseudomonadota</taxon>
        <taxon>Betaproteobacteria</taxon>
        <taxon>Burkholderiales</taxon>
        <taxon>Sphaerotilaceae</taxon>
        <taxon>Caldimonas</taxon>
    </lineage>
</organism>
<keyword evidence="5 8" id="KW-0812">Transmembrane</keyword>
<dbReference type="GO" id="GO:0033214">
    <property type="term" value="P:siderophore-iron import into cell"/>
    <property type="evidence" value="ECO:0007669"/>
    <property type="project" value="TreeGrafter"/>
</dbReference>
<dbReference type="RefSeq" id="WP_047195284.1">
    <property type="nucleotide sequence ID" value="NZ_CP011371.1"/>
</dbReference>
<dbReference type="OrthoDB" id="9782305at2"/>
<dbReference type="EMBL" id="CP011371">
    <property type="protein sequence ID" value="AKJ29742.1"/>
    <property type="molecule type" value="Genomic_DNA"/>
</dbReference>
<feature type="transmembrane region" description="Helical" evidence="8">
    <location>
        <begin position="213"/>
        <end position="231"/>
    </location>
</feature>
<feature type="transmembrane region" description="Helical" evidence="8">
    <location>
        <begin position="140"/>
        <end position="160"/>
    </location>
</feature>
<evidence type="ECO:0000256" key="3">
    <source>
        <dbReference type="ARBA" id="ARBA00022448"/>
    </source>
</evidence>
<keyword evidence="7 8" id="KW-0472">Membrane</keyword>
<evidence type="ECO:0000256" key="4">
    <source>
        <dbReference type="ARBA" id="ARBA00022475"/>
    </source>
</evidence>
<protein>
    <submittedName>
        <fullName evidence="9">Iron ABC transporter permease</fullName>
    </submittedName>
</protein>
<accession>A0A0G3BJZ6</accession>
<keyword evidence="10" id="KW-1185">Reference proteome</keyword>
<dbReference type="KEGG" id="pbh:AAW51_3051"/>
<keyword evidence="3" id="KW-0813">Transport</keyword>
<keyword evidence="4" id="KW-1003">Cell membrane</keyword>
<evidence type="ECO:0000256" key="8">
    <source>
        <dbReference type="SAM" id="Phobius"/>
    </source>
</evidence>
<feature type="transmembrane region" description="Helical" evidence="8">
    <location>
        <begin position="302"/>
        <end position="321"/>
    </location>
</feature>
<dbReference type="STRING" id="413882.AAW51_3051"/>
<comment type="subcellular location">
    <subcellularLocation>
        <location evidence="1">Cell membrane</location>
        <topology evidence="1">Multi-pass membrane protein</topology>
    </subcellularLocation>
</comment>
<feature type="transmembrane region" description="Helical" evidence="8">
    <location>
        <begin position="26"/>
        <end position="46"/>
    </location>
</feature>
<keyword evidence="6 8" id="KW-1133">Transmembrane helix</keyword>
<dbReference type="Gene3D" id="1.10.3470.10">
    <property type="entry name" value="ABC transporter involved in vitamin B12 uptake, BtuC"/>
    <property type="match status" value="1"/>
</dbReference>
<comment type="similarity">
    <text evidence="2">Belongs to the binding-protein-dependent transport system permease family. FecCD subfamily.</text>
</comment>
<dbReference type="PATRIC" id="fig|413882.6.peg.3185"/>
<reference evidence="9 10" key="1">
    <citation type="submission" date="2015-05" db="EMBL/GenBank/DDBJ databases">
        <authorList>
            <person name="Tang B."/>
            <person name="Yu Y."/>
        </authorList>
    </citation>
    <scope>NUCLEOTIDE SEQUENCE [LARGE SCALE GENOMIC DNA]</scope>
    <source>
        <strain evidence="9 10">DSM 7029</strain>
    </source>
</reference>
<evidence type="ECO:0000256" key="2">
    <source>
        <dbReference type="ARBA" id="ARBA00007935"/>
    </source>
</evidence>
<dbReference type="Pfam" id="PF01032">
    <property type="entry name" value="FecCD"/>
    <property type="match status" value="1"/>
</dbReference>
<evidence type="ECO:0000256" key="5">
    <source>
        <dbReference type="ARBA" id="ARBA00022692"/>
    </source>
</evidence>
<dbReference type="SUPFAM" id="SSF81345">
    <property type="entry name" value="ABC transporter involved in vitamin B12 uptake, BtuC"/>
    <property type="match status" value="1"/>
</dbReference>
<dbReference type="InterPro" id="IPR037294">
    <property type="entry name" value="ABC_BtuC-like"/>
</dbReference>
<feature type="transmembrane region" description="Helical" evidence="8">
    <location>
        <begin position="172"/>
        <end position="193"/>
    </location>
</feature>
<name>A0A0G3BJZ6_9BURK</name>
<evidence type="ECO:0000256" key="6">
    <source>
        <dbReference type="ARBA" id="ARBA00022989"/>
    </source>
</evidence>
<dbReference type="PANTHER" id="PTHR30472">
    <property type="entry name" value="FERRIC ENTEROBACTIN TRANSPORT SYSTEM PERMEASE PROTEIN"/>
    <property type="match status" value="1"/>
</dbReference>
<feature type="transmembrane region" description="Helical" evidence="8">
    <location>
        <begin position="266"/>
        <end position="290"/>
    </location>
</feature>
<evidence type="ECO:0000256" key="7">
    <source>
        <dbReference type="ARBA" id="ARBA00023136"/>
    </source>
</evidence>
<dbReference type="PANTHER" id="PTHR30472:SF25">
    <property type="entry name" value="ABC TRANSPORTER PERMEASE PROTEIN MJ0876-RELATED"/>
    <property type="match status" value="1"/>
</dbReference>
<dbReference type="AlphaFoldDB" id="A0A0G3BJZ6"/>
<gene>
    <name evidence="9" type="ORF">AAW51_3051</name>
</gene>
<proteinExistence type="inferred from homology"/>
<dbReference type="GO" id="GO:0022857">
    <property type="term" value="F:transmembrane transporter activity"/>
    <property type="evidence" value="ECO:0007669"/>
    <property type="project" value="InterPro"/>
</dbReference>
<feature type="transmembrane region" description="Helical" evidence="8">
    <location>
        <begin position="79"/>
        <end position="99"/>
    </location>
</feature>